<dbReference type="InterPro" id="IPR029045">
    <property type="entry name" value="ClpP/crotonase-like_dom_sf"/>
</dbReference>
<organism evidence="1 2">
    <name type="scientific">Chitinophaga pinensis (strain ATCC 43595 / DSM 2588 / LMG 13176 / NBRC 15968 / NCIMB 11800 / UQM 2034)</name>
    <dbReference type="NCBI Taxonomy" id="485918"/>
    <lineage>
        <taxon>Bacteria</taxon>
        <taxon>Pseudomonadati</taxon>
        <taxon>Bacteroidota</taxon>
        <taxon>Chitinophagia</taxon>
        <taxon>Chitinophagales</taxon>
        <taxon>Chitinophagaceae</taxon>
        <taxon>Chitinophaga</taxon>
    </lineage>
</organism>
<dbReference type="Proteomes" id="UP000002215">
    <property type="component" value="Chromosome"/>
</dbReference>
<dbReference type="GO" id="GO:0003824">
    <property type="term" value="F:catalytic activity"/>
    <property type="evidence" value="ECO:0007669"/>
    <property type="project" value="UniProtKB-ARBA"/>
</dbReference>
<accession>A0A979H0K6</accession>
<evidence type="ECO:0000313" key="1">
    <source>
        <dbReference type="EMBL" id="ACU63545.1"/>
    </source>
</evidence>
<dbReference type="OrthoDB" id="9775794at2"/>
<name>A0A979H0K6_CHIPD</name>
<proteinExistence type="predicted"/>
<dbReference type="SUPFAM" id="SSF52096">
    <property type="entry name" value="ClpP/crotonase"/>
    <property type="match status" value="1"/>
</dbReference>
<evidence type="ECO:0000313" key="2">
    <source>
        <dbReference type="Proteomes" id="UP000002215"/>
    </source>
</evidence>
<dbReference type="Gene3D" id="3.90.226.10">
    <property type="entry name" value="2-enoyl-CoA Hydratase, Chain A, domain 1"/>
    <property type="match status" value="1"/>
</dbReference>
<gene>
    <name evidence="1" type="ordered locus">Cpin_6136</name>
</gene>
<dbReference type="PANTHER" id="PTHR11941:SF54">
    <property type="entry name" value="ENOYL-COA HYDRATASE, MITOCHONDRIAL"/>
    <property type="match status" value="1"/>
</dbReference>
<dbReference type="CDD" id="cd06558">
    <property type="entry name" value="crotonase-like"/>
    <property type="match status" value="1"/>
</dbReference>
<sequence>MKNKQITAIDQEATVRYSVYKAFQVSVQHAVAYVSFNNPPMNVLDATMMLDLAAFAEAVQADDTLKVIVFQSADSDYFIAHGDMNYIVDPSSFAGLVDPAKMDPLINPMQQLHEKISQLPQATIAIIDGFVRGGGHEFAQACDMRFASLEKAKIAQPEAMMGIIPGGGGTQYLTRRIGRARTLELVLGAELLDAKTAELYGVVNRALPQDQLYTYVETLATRIAGLPAGVAAGAKKAVDAANGDRYEGLATENKLCMDLFLRPETVQLAKVALAAGAQTREGERDLEGIMNSL</sequence>
<dbReference type="PANTHER" id="PTHR11941">
    <property type="entry name" value="ENOYL-COA HYDRATASE-RELATED"/>
    <property type="match status" value="1"/>
</dbReference>
<dbReference type="EMBL" id="CP001699">
    <property type="protein sequence ID" value="ACU63545.1"/>
    <property type="molecule type" value="Genomic_DNA"/>
</dbReference>
<dbReference type="GO" id="GO:0006635">
    <property type="term" value="P:fatty acid beta-oxidation"/>
    <property type="evidence" value="ECO:0007669"/>
    <property type="project" value="TreeGrafter"/>
</dbReference>
<dbReference type="RefSeq" id="WP_012793710.1">
    <property type="nucleotide sequence ID" value="NC_013132.1"/>
</dbReference>
<dbReference type="Pfam" id="PF00378">
    <property type="entry name" value="ECH_1"/>
    <property type="match status" value="1"/>
</dbReference>
<protein>
    <submittedName>
        <fullName evidence="1">Enoyl-CoA hydratase/isomerase</fullName>
    </submittedName>
</protein>
<dbReference type="AlphaFoldDB" id="A0A979H0K6"/>
<dbReference type="InterPro" id="IPR001753">
    <property type="entry name" value="Enoyl-CoA_hydra/iso"/>
</dbReference>
<reference evidence="1 2" key="2">
    <citation type="journal article" date="2010" name="Stand. Genomic Sci.">
        <title>Complete genome sequence of Chitinophaga pinensis type strain (UQM 2034).</title>
        <authorList>
            <person name="Glavina Del Rio T."/>
            <person name="Abt B."/>
            <person name="Spring S."/>
            <person name="Lapidus A."/>
            <person name="Nolan M."/>
            <person name="Tice H."/>
            <person name="Copeland A."/>
            <person name="Cheng J.F."/>
            <person name="Chen F."/>
            <person name="Bruce D."/>
            <person name="Goodwin L."/>
            <person name="Pitluck S."/>
            <person name="Ivanova N."/>
            <person name="Mavromatis K."/>
            <person name="Mikhailova N."/>
            <person name="Pati A."/>
            <person name="Chen A."/>
            <person name="Palaniappan K."/>
            <person name="Land M."/>
            <person name="Hauser L."/>
            <person name="Chang Y.J."/>
            <person name="Jeffries C.D."/>
            <person name="Chain P."/>
            <person name="Saunders E."/>
            <person name="Detter J.C."/>
            <person name="Brettin T."/>
            <person name="Rohde M."/>
            <person name="Goker M."/>
            <person name="Bristow J."/>
            <person name="Eisen J.A."/>
            <person name="Markowitz V."/>
            <person name="Hugenholtz P."/>
            <person name="Kyrpides N.C."/>
            <person name="Klenk H.P."/>
            <person name="Lucas S."/>
        </authorList>
    </citation>
    <scope>NUCLEOTIDE SEQUENCE [LARGE SCALE GENOMIC DNA]</scope>
    <source>
        <strain evidence="2">ATCC 43595 / DSM 2588 / LMG 13176 / NBRC 15968 / NCIMB 11800 / UQM 2034</strain>
    </source>
</reference>
<dbReference type="KEGG" id="cpi:Cpin_6136"/>
<reference evidence="2" key="1">
    <citation type="submission" date="2009-08" db="EMBL/GenBank/DDBJ databases">
        <title>The complete genome of Chitinophaga pinensis DSM 2588.</title>
        <authorList>
            <consortium name="US DOE Joint Genome Institute (JGI-PGF)"/>
            <person name="Lucas S."/>
            <person name="Copeland A."/>
            <person name="Lapidus A."/>
            <person name="Glavina del Rio T."/>
            <person name="Dalin E."/>
            <person name="Tice H."/>
            <person name="Bruce D."/>
            <person name="Goodwin L."/>
            <person name="Pitluck S."/>
            <person name="Kyrpides N."/>
            <person name="Mavromatis K."/>
            <person name="Ivanova N."/>
            <person name="Mikhailova N."/>
            <person name="Sims D."/>
            <person name="Meinche L."/>
            <person name="Brettin T."/>
            <person name="Detter J.C."/>
            <person name="Han C."/>
            <person name="Larimer F."/>
            <person name="Land M."/>
            <person name="Hauser L."/>
            <person name="Markowitz V."/>
            <person name="Cheng J.-F."/>
            <person name="Hugenholtz P."/>
            <person name="Woyke T."/>
            <person name="Wu D."/>
            <person name="Spring S."/>
            <person name="Klenk H.-P."/>
            <person name="Eisen J.A."/>
        </authorList>
    </citation>
    <scope>NUCLEOTIDE SEQUENCE [LARGE SCALE GENOMIC DNA]</scope>
    <source>
        <strain evidence="2">ATCC 43595 / DSM 2588 / LMG 13176 / NBRC 15968 / NCIMB 11800 / UQM 2034</strain>
    </source>
</reference>